<evidence type="ECO:0000256" key="1">
    <source>
        <dbReference type="ARBA" id="ARBA00023015"/>
    </source>
</evidence>
<dbReference type="PANTHER" id="PTHR43280">
    <property type="entry name" value="ARAC-FAMILY TRANSCRIPTIONAL REGULATOR"/>
    <property type="match status" value="1"/>
</dbReference>
<keyword evidence="7" id="KW-1185">Reference proteome</keyword>
<organism evidence="6 7">
    <name type="scientific">Opitutus terrae (strain DSM 11246 / JCM 15787 / PB90-1)</name>
    <dbReference type="NCBI Taxonomy" id="452637"/>
    <lineage>
        <taxon>Bacteria</taxon>
        <taxon>Pseudomonadati</taxon>
        <taxon>Verrucomicrobiota</taxon>
        <taxon>Opitutia</taxon>
        <taxon>Opitutales</taxon>
        <taxon>Opitutaceae</taxon>
        <taxon>Opitutus</taxon>
    </lineage>
</organism>
<dbReference type="EMBL" id="CP001032">
    <property type="protein sequence ID" value="ACB76484.1"/>
    <property type="molecule type" value="Genomic_DNA"/>
</dbReference>
<proteinExistence type="predicted"/>
<dbReference type="SUPFAM" id="SSF51215">
    <property type="entry name" value="Regulatory protein AraC"/>
    <property type="match status" value="1"/>
</dbReference>
<dbReference type="eggNOG" id="COG2207">
    <property type="taxonomic scope" value="Bacteria"/>
</dbReference>
<dbReference type="HOGENOM" id="CLU_000445_88_6_0"/>
<name>B1ZN32_OPITP</name>
<dbReference type="Gene3D" id="1.10.10.60">
    <property type="entry name" value="Homeodomain-like"/>
    <property type="match status" value="1"/>
</dbReference>
<dbReference type="Gene3D" id="2.60.120.280">
    <property type="entry name" value="Regulatory protein AraC"/>
    <property type="match status" value="1"/>
</dbReference>
<accession>B1ZN32</accession>
<dbReference type="eggNOG" id="COG1917">
    <property type="taxonomic scope" value="Bacteria"/>
</dbReference>
<evidence type="ECO:0000313" key="6">
    <source>
        <dbReference type="EMBL" id="ACB76484.1"/>
    </source>
</evidence>
<dbReference type="STRING" id="452637.Oter_3204"/>
<dbReference type="SMART" id="SM00342">
    <property type="entry name" value="HTH_ARAC"/>
    <property type="match status" value="1"/>
</dbReference>
<protein>
    <submittedName>
        <fullName evidence="6">Transcriptional regulator, AraC family</fullName>
    </submittedName>
</protein>
<dbReference type="Proteomes" id="UP000007013">
    <property type="component" value="Chromosome"/>
</dbReference>
<dbReference type="PANTHER" id="PTHR43280:SF31">
    <property type="entry name" value="TRANSCRIPTIONAL REGULATORY PROTEIN"/>
    <property type="match status" value="1"/>
</dbReference>
<feature type="region of interest" description="Disordered" evidence="4">
    <location>
        <begin position="1"/>
        <end position="25"/>
    </location>
</feature>
<feature type="domain" description="HTH araC/xylS-type" evidence="5">
    <location>
        <begin position="204"/>
        <end position="301"/>
    </location>
</feature>
<dbReference type="GO" id="GO:0003700">
    <property type="term" value="F:DNA-binding transcription factor activity"/>
    <property type="evidence" value="ECO:0007669"/>
    <property type="project" value="InterPro"/>
</dbReference>
<gene>
    <name evidence="6" type="ordered locus">Oter_3204</name>
</gene>
<dbReference type="Pfam" id="PF12833">
    <property type="entry name" value="HTH_18"/>
    <property type="match status" value="1"/>
</dbReference>
<evidence type="ECO:0000256" key="2">
    <source>
        <dbReference type="ARBA" id="ARBA00023125"/>
    </source>
</evidence>
<dbReference type="InterPro" id="IPR009057">
    <property type="entry name" value="Homeodomain-like_sf"/>
</dbReference>
<dbReference type="KEGG" id="ote:Oter_3204"/>
<dbReference type="InterPro" id="IPR018062">
    <property type="entry name" value="HTH_AraC-typ_CS"/>
</dbReference>
<dbReference type="InterPro" id="IPR018060">
    <property type="entry name" value="HTH_AraC"/>
</dbReference>
<dbReference type="Pfam" id="PF02311">
    <property type="entry name" value="AraC_binding"/>
    <property type="match status" value="1"/>
</dbReference>
<dbReference type="AlphaFoldDB" id="B1ZN32"/>
<dbReference type="InterPro" id="IPR037923">
    <property type="entry name" value="HTH-like"/>
</dbReference>
<dbReference type="PROSITE" id="PS01124">
    <property type="entry name" value="HTH_ARAC_FAMILY_2"/>
    <property type="match status" value="1"/>
</dbReference>
<evidence type="ECO:0000259" key="5">
    <source>
        <dbReference type="PROSITE" id="PS01124"/>
    </source>
</evidence>
<keyword evidence="1" id="KW-0805">Transcription regulation</keyword>
<dbReference type="PROSITE" id="PS00041">
    <property type="entry name" value="HTH_ARAC_FAMILY_1"/>
    <property type="match status" value="1"/>
</dbReference>
<evidence type="ECO:0000256" key="3">
    <source>
        <dbReference type="ARBA" id="ARBA00023163"/>
    </source>
</evidence>
<keyword evidence="2" id="KW-0238">DNA-binding</keyword>
<sequence>MRADAGTDGSDCPADGNPPAHPPSFISRQVTDALRFYLNLDPRTRRELTIVCGGWEECAQDYVVDRRTFPYYSIELVVSGRGEVELGNQRHELAPGVVFTYGPDIPHAMRSSRTERLRKYFVDFTGRGARKFLNQFNLVPGEVLRIGLLTEARQAFDALINSALSHDRFAEKAARLQLELLLIWIARGARANVGSSRRAAAVFDRCRQYFIAHFRTIRTVQDAALACHINVAYLTRLFRRFQDETPYRYLQRLQVQWAAERLQSTDCLVKSIASEFNIDQFQFSRAFKRVYGISPSAFIAQRRAASIPPARTAIRL</sequence>
<dbReference type="GO" id="GO:0043565">
    <property type="term" value="F:sequence-specific DNA binding"/>
    <property type="evidence" value="ECO:0007669"/>
    <property type="project" value="InterPro"/>
</dbReference>
<reference evidence="6 7" key="1">
    <citation type="journal article" date="2011" name="J. Bacteriol.">
        <title>Genome sequence of the verrucomicrobium Opitutus terrae PB90-1, an abundant inhabitant of rice paddy soil ecosystems.</title>
        <authorList>
            <person name="van Passel M.W."/>
            <person name="Kant R."/>
            <person name="Palva A."/>
            <person name="Copeland A."/>
            <person name="Lucas S."/>
            <person name="Lapidus A."/>
            <person name="Glavina del Rio T."/>
            <person name="Pitluck S."/>
            <person name="Goltsman E."/>
            <person name="Clum A."/>
            <person name="Sun H."/>
            <person name="Schmutz J."/>
            <person name="Larimer F.W."/>
            <person name="Land M.L."/>
            <person name="Hauser L."/>
            <person name="Kyrpides N."/>
            <person name="Mikhailova N."/>
            <person name="Richardson P.P."/>
            <person name="Janssen P.H."/>
            <person name="de Vos W.M."/>
            <person name="Smidt H."/>
        </authorList>
    </citation>
    <scope>NUCLEOTIDE SEQUENCE [LARGE SCALE GENOMIC DNA]</scope>
    <source>
        <strain evidence="7">DSM 11246 / JCM 15787 / PB90-1</strain>
    </source>
</reference>
<dbReference type="OrthoDB" id="9813413at2"/>
<dbReference type="RefSeq" id="WP_012376013.1">
    <property type="nucleotide sequence ID" value="NC_010571.1"/>
</dbReference>
<evidence type="ECO:0000313" key="7">
    <source>
        <dbReference type="Proteomes" id="UP000007013"/>
    </source>
</evidence>
<keyword evidence="3" id="KW-0804">Transcription</keyword>
<dbReference type="SUPFAM" id="SSF46689">
    <property type="entry name" value="Homeodomain-like"/>
    <property type="match status" value="2"/>
</dbReference>
<evidence type="ECO:0000256" key="4">
    <source>
        <dbReference type="SAM" id="MobiDB-lite"/>
    </source>
</evidence>
<dbReference type="InterPro" id="IPR003313">
    <property type="entry name" value="AraC-bd"/>
</dbReference>